<dbReference type="Proteomes" id="UP001172102">
    <property type="component" value="Unassembled WGS sequence"/>
</dbReference>
<feature type="transmembrane region" description="Helical" evidence="2">
    <location>
        <begin position="213"/>
        <end position="235"/>
    </location>
</feature>
<protein>
    <submittedName>
        <fullName evidence="3">Uncharacterized protein</fullName>
    </submittedName>
</protein>
<dbReference type="EMBL" id="JAUKUA010000009">
    <property type="protein sequence ID" value="KAK0702194.1"/>
    <property type="molecule type" value="Genomic_DNA"/>
</dbReference>
<feature type="region of interest" description="Disordered" evidence="1">
    <location>
        <begin position="171"/>
        <end position="207"/>
    </location>
</feature>
<sequence length="348" mass="36238">MASPNAFISNGTCYVGPGDKAADVFFPCGNDALGHKTCCGAGDMCLSSKACYNAEFGVTYLTGCSDPEFTDSNCPVKGAFAGKFPIRVGLVYCNGSSEHWVACSQHARETTLSKPDFCYCPETSRTIAFTDMSRLANVVLLPSVPGQSVVWQVGYVPSFVTHDTSPTITSSLFSATSAPTKPPPTIPSSTLTASPEPSASPSAGSGLPTGTKAGIGVGAGLGSILILAALTALYVRCPHRHTLSTQQPTHNGKDSSSPCPQELGGPDTPRAPATSVPSELDSNGARPWSLRSELPQFGTVAVRPEILQGRGARNERMAHSILHQGQAHGRQAIAEMSLNSNTIAELPA</sequence>
<feature type="compositionally biased region" description="Low complexity" evidence="1">
    <location>
        <begin position="187"/>
        <end position="207"/>
    </location>
</feature>
<dbReference type="AlphaFoldDB" id="A0AA39ZR79"/>
<evidence type="ECO:0000256" key="1">
    <source>
        <dbReference type="SAM" id="MobiDB-lite"/>
    </source>
</evidence>
<keyword evidence="4" id="KW-1185">Reference proteome</keyword>
<accession>A0AA39ZR79</accession>
<name>A0AA39ZR79_9PEZI</name>
<keyword evidence="2" id="KW-0812">Transmembrane</keyword>
<gene>
    <name evidence="3" type="ORF">B0H67DRAFT_500159</name>
</gene>
<feature type="region of interest" description="Disordered" evidence="1">
    <location>
        <begin position="243"/>
        <end position="291"/>
    </location>
</feature>
<evidence type="ECO:0000313" key="4">
    <source>
        <dbReference type="Proteomes" id="UP001172102"/>
    </source>
</evidence>
<evidence type="ECO:0000313" key="3">
    <source>
        <dbReference type="EMBL" id="KAK0702194.1"/>
    </source>
</evidence>
<reference evidence="3" key="1">
    <citation type="submission" date="2023-06" db="EMBL/GenBank/DDBJ databases">
        <title>Genome-scale phylogeny and comparative genomics of the fungal order Sordariales.</title>
        <authorList>
            <consortium name="Lawrence Berkeley National Laboratory"/>
            <person name="Hensen N."/>
            <person name="Bonometti L."/>
            <person name="Westerberg I."/>
            <person name="Brannstrom I.O."/>
            <person name="Guillou S."/>
            <person name="Cros-Aarteil S."/>
            <person name="Calhoun S."/>
            <person name="Haridas S."/>
            <person name="Kuo A."/>
            <person name="Mondo S."/>
            <person name="Pangilinan J."/>
            <person name="Riley R."/>
            <person name="Labutti K."/>
            <person name="Andreopoulos B."/>
            <person name="Lipzen A."/>
            <person name="Chen C."/>
            <person name="Yanf M."/>
            <person name="Daum C."/>
            <person name="Ng V."/>
            <person name="Clum A."/>
            <person name="Steindorff A."/>
            <person name="Ohm R."/>
            <person name="Martin F."/>
            <person name="Silar P."/>
            <person name="Natvig D."/>
            <person name="Lalanne C."/>
            <person name="Gautier V."/>
            <person name="Ament-Velasquez S.L."/>
            <person name="Kruys A."/>
            <person name="Hutchinson M.I."/>
            <person name="Powell A.J."/>
            <person name="Barry K."/>
            <person name="Miller A.N."/>
            <person name="Grigoriev I.V."/>
            <person name="Debuchy R."/>
            <person name="Gladieux P."/>
            <person name="Thoren M.H."/>
            <person name="Johannesson H."/>
        </authorList>
    </citation>
    <scope>NUCLEOTIDE SEQUENCE</scope>
    <source>
        <strain evidence="3">SMH4607-1</strain>
    </source>
</reference>
<comment type="caution">
    <text evidence="3">The sequence shown here is derived from an EMBL/GenBank/DDBJ whole genome shotgun (WGS) entry which is preliminary data.</text>
</comment>
<keyword evidence="2" id="KW-0472">Membrane</keyword>
<proteinExistence type="predicted"/>
<organism evidence="3 4">
    <name type="scientific">Lasiosphaeris hirsuta</name>
    <dbReference type="NCBI Taxonomy" id="260670"/>
    <lineage>
        <taxon>Eukaryota</taxon>
        <taxon>Fungi</taxon>
        <taxon>Dikarya</taxon>
        <taxon>Ascomycota</taxon>
        <taxon>Pezizomycotina</taxon>
        <taxon>Sordariomycetes</taxon>
        <taxon>Sordariomycetidae</taxon>
        <taxon>Sordariales</taxon>
        <taxon>Lasiosphaeriaceae</taxon>
        <taxon>Lasiosphaeris</taxon>
    </lineage>
</organism>
<evidence type="ECO:0000256" key="2">
    <source>
        <dbReference type="SAM" id="Phobius"/>
    </source>
</evidence>
<feature type="compositionally biased region" description="Polar residues" evidence="1">
    <location>
        <begin position="243"/>
        <end position="259"/>
    </location>
</feature>
<keyword evidence="2" id="KW-1133">Transmembrane helix</keyword>